<dbReference type="EMBL" id="LRQB01000022">
    <property type="protein sequence ID" value="KXA22166.1"/>
    <property type="molecule type" value="Genomic_DNA"/>
</dbReference>
<evidence type="ECO:0000313" key="1">
    <source>
        <dbReference type="EMBL" id="KXA22166.1"/>
    </source>
</evidence>
<comment type="caution">
    <text evidence="1">The sequence shown here is derived from an EMBL/GenBank/DDBJ whole genome shotgun (WGS) entry which is preliminary data.</text>
</comment>
<sequence>MLISIIYDVLLMRMLAMWEDTKVFRLSFATRLLLAIKQSTKL</sequence>
<gene>
    <name evidence="1" type="ORF">HMPREF3208_00415</name>
</gene>
<dbReference type="Proteomes" id="UP000070687">
    <property type="component" value="Unassembled WGS sequence"/>
</dbReference>
<evidence type="ECO:0000313" key="2">
    <source>
        <dbReference type="Proteomes" id="UP000070687"/>
    </source>
</evidence>
<accession>A0A133P0W3</accession>
<protein>
    <submittedName>
        <fullName evidence="1">Uncharacterized protein</fullName>
    </submittedName>
</protein>
<reference evidence="1 2" key="1">
    <citation type="submission" date="2016-01" db="EMBL/GenBank/DDBJ databases">
        <authorList>
            <person name="Oliw E.H."/>
        </authorList>
    </citation>
    <scope>NUCLEOTIDE SEQUENCE [LARGE SCALE GENOMIC DNA]</scope>
    <source>
        <strain evidence="1 2">PSS_7772B</strain>
    </source>
</reference>
<organism evidence="1 2">
    <name type="scientific">Gardnerella vaginalis</name>
    <dbReference type="NCBI Taxonomy" id="2702"/>
    <lineage>
        <taxon>Bacteria</taxon>
        <taxon>Bacillati</taxon>
        <taxon>Actinomycetota</taxon>
        <taxon>Actinomycetes</taxon>
        <taxon>Bifidobacteriales</taxon>
        <taxon>Bifidobacteriaceae</taxon>
        <taxon>Gardnerella</taxon>
    </lineage>
</organism>
<proteinExistence type="predicted"/>
<dbReference type="AlphaFoldDB" id="A0A133P0W3"/>
<dbReference type="PATRIC" id="fig|2702.100.peg.395"/>
<name>A0A133P0W3_GARVA</name>